<dbReference type="KEGG" id="scn:Solca_3807"/>
<dbReference type="Proteomes" id="UP000007590">
    <property type="component" value="Chromosome"/>
</dbReference>
<dbReference type="InterPro" id="IPR011059">
    <property type="entry name" value="Metal-dep_hydrolase_composite"/>
</dbReference>
<dbReference type="SUPFAM" id="SSF51338">
    <property type="entry name" value="Composite domain of metallo-dependent hydrolases"/>
    <property type="match status" value="1"/>
</dbReference>
<gene>
    <name evidence="2" type="ordered locus">Solca_3807</name>
</gene>
<keyword evidence="3" id="KW-1185">Reference proteome</keyword>
<name>H8KKY9_SOLCM</name>
<protein>
    <submittedName>
        <fullName evidence="2">Amidohydrolase, imidazolonepropionase</fullName>
    </submittedName>
</protein>
<dbReference type="Gene3D" id="3.20.20.140">
    <property type="entry name" value="Metal-dependent hydrolases"/>
    <property type="match status" value="1"/>
</dbReference>
<reference evidence="2" key="1">
    <citation type="submission" date="2012-02" db="EMBL/GenBank/DDBJ databases">
        <title>The complete genome of Solitalea canadensis DSM 3403.</title>
        <authorList>
            <consortium name="US DOE Joint Genome Institute (JGI-PGF)"/>
            <person name="Lucas S."/>
            <person name="Copeland A."/>
            <person name="Lapidus A."/>
            <person name="Glavina del Rio T."/>
            <person name="Dalin E."/>
            <person name="Tice H."/>
            <person name="Bruce D."/>
            <person name="Goodwin L."/>
            <person name="Pitluck S."/>
            <person name="Peters L."/>
            <person name="Ovchinnikova G."/>
            <person name="Lu M."/>
            <person name="Kyrpides N."/>
            <person name="Mavromatis K."/>
            <person name="Ivanova N."/>
            <person name="Brettin T."/>
            <person name="Detter J.C."/>
            <person name="Han C."/>
            <person name="Larimer F."/>
            <person name="Land M."/>
            <person name="Hauser L."/>
            <person name="Markowitz V."/>
            <person name="Cheng J.-F."/>
            <person name="Hugenholtz P."/>
            <person name="Woyke T."/>
            <person name="Wu D."/>
            <person name="Spring S."/>
            <person name="Schroeder M."/>
            <person name="Kopitz M."/>
            <person name="Brambilla E."/>
            <person name="Klenk H.-P."/>
            <person name="Eisen J.A."/>
        </authorList>
    </citation>
    <scope>NUCLEOTIDE SEQUENCE</scope>
    <source>
        <strain evidence="2">DSM 3403</strain>
    </source>
</reference>
<evidence type="ECO:0000259" key="1">
    <source>
        <dbReference type="Pfam" id="PF01979"/>
    </source>
</evidence>
<dbReference type="InterPro" id="IPR032466">
    <property type="entry name" value="Metal_Hydrolase"/>
</dbReference>
<dbReference type="Gene3D" id="2.30.40.10">
    <property type="entry name" value="Urease, subunit C, domain 1"/>
    <property type="match status" value="1"/>
</dbReference>
<evidence type="ECO:0000313" key="2">
    <source>
        <dbReference type="EMBL" id="AFD08806.1"/>
    </source>
</evidence>
<feature type="domain" description="Amidohydrolase-related" evidence="1">
    <location>
        <begin position="101"/>
        <end position="476"/>
    </location>
</feature>
<keyword evidence="2" id="KW-0378">Hydrolase</keyword>
<evidence type="ECO:0000313" key="3">
    <source>
        <dbReference type="Proteomes" id="UP000007590"/>
    </source>
</evidence>
<dbReference type="AlphaFoldDB" id="H8KKY9"/>
<dbReference type="SUPFAM" id="SSF51556">
    <property type="entry name" value="Metallo-dependent hydrolases"/>
    <property type="match status" value="1"/>
</dbReference>
<proteinExistence type="predicted"/>
<dbReference type="Pfam" id="PF01979">
    <property type="entry name" value="Amidohydro_1"/>
    <property type="match status" value="1"/>
</dbReference>
<sequence length="497" mass="55152">MQNREVLKKLLSFLKRQEPDNLHWMKRIITVLLVLVGFSAFAQKTKVDLIIKSGKIINVKTGKIETGKSIVINNGVIVDVVDSKKISKYQAKEVVNTNGKYVLPGLWDMHMHFGGGDTLITENKNLLPLFIAYGITTVRDAAADITPSVLQWRTAINNGKLLGPTIFTSGPKLEGYKSIWPGDLEITTSEELSKALDSLQKLKVDFVKITDNAIKPELYLEAIKAARDRGFKISGHVPYSLTMEEVVDAGLSSVEHLSYVWKAGTKNEKEISVKIAKGELKGRAISKEILKNFDEASALAIYKKMAEKGTAVTPTLNISYTVAYLDKNDHKSDDYLKYIGKGLQRTYDWRAKRAAQDNAEAIEFRHEVFEKTASILPLLQKAGVKILAGTDAGFLNSYDYPGLGLHQELELLVKYGLTPLEALQASVVNSPAFLNKDNYGAIAKGKIADVLLLDENPLENISNTQRIYAVITKGKLFNRKKLDQLLGEVQVLTSKTK</sequence>
<dbReference type="eggNOG" id="COG1228">
    <property type="taxonomic scope" value="Bacteria"/>
</dbReference>
<dbReference type="InterPro" id="IPR006680">
    <property type="entry name" value="Amidohydro-rel"/>
</dbReference>
<accession>H8KKY9</accession>
<organism evidence="2 3">
    <name type="scientific">Solitalea canadensis (strain ATCC 29591 / DSM 3403 / JCM 21819 / LMG 8368 / NBRC 15130 / NCIMB 12057 / USAM 9D)</name>
    <name type="common">Flexibacter canadensis</name>
    <dbReference type="NCBI Taxonomy" id="929556"/>
    <lineage>
        <taxon>Bacteria</taxon>
        <taxon>Pseudomonadati</taxon>
        <taxon>Bacteroidota</taxon>
        <taxon>Sphingobacteriia</taxon>
        <taxon>Sphingobacteriales</taxon>
        <taxon>Sphingobacteriaceae</taxon>
        <taxon>Solitalea</taxon>
    </lineage>
</organism>
<dbReference type="GO" id="GO:0016810">
    <property type="term" value="F:hydrolase activity, acting on carbon-nitrogen (but not peptide) bonds"/>
    <property type="evidence" value="ECO:0007669"/>
    <property type="project" value="InterPro"/>
</dbReference>
<dbReference type="PANTHER" id="PTHR43135">
    <property type="entry name" value="ALPHA-D-RIBOSE 1-METHYLPHOSPHONATE 5-TRIPHOSPHATE DIPHOSPHATASE"/>
    <property type="match status" value="1"/>
</dbReference>
<dbReference type="PANTHER" id="PTHR43135:SF3">
    <property type="entry name" value="ALPHA-D-RIBOSE 1-METHYLPHOSPHONATE 5-TRIPHOSPHATE DIPHOSPHATASE"/>
    <property type="match status" value="1"/>
</dbReference>
<dbReference type="InterPro" id="IPR051781">
    <property type="entry name" value="Metallo-dep_Hydrolase"/>
</dbReference>
<dbReference type="HOGENOM" id="CLU_023620_4_1_10"/>
<dbReference type="EMBL" id="CP003349">
    <property type="protein sequence ID" value="AFD08806.1"/>
    <property type="molecule type" value="Genomic_DNA"/>
</dbReference>
<dbReference type="STRING" id="929556.Solca_3807"/>